<dbReference type="AlphaFoldDB" id="A0A6A6B8L3"/>
<feature type="chain" id="PRO_5025666094" evidence="1">
    <location>
        <begin position="44"/>
        <end position="274"/>
    </location>
</feature>
<proteinExistence type="predicted"/>
<evidence type="ECO:0000313" key="2">
    <source>
        <dbReference type="EMBL" id="KAF2140450.1"/>
    </source>
</evidence>
<dbReference type="Proteomes" id="UP000799438">
    <property type="component" value="Unassembled WGS sequence"/>
</dbReference>
<accession>A0A6A6B8L3</accession>
<reference evidence="2" key="1">
    <citation type="journal article" date="2020" name="Stud. Mycol.">
        <title>101 Dothideomycetes genomes: a test case for predicting lifestyles and emergence of pathogens.</title>
        <authorList>
            <person name="Haridas S."/>
            <person name="Albert R."/>
            <person name="Binder M."/>
            <person name="Bloem J."/>
            <person name="Labutti K."/>
            <person name="Salamov A."/>
            <person name="Andreopoulos B."/>
            <person name="Baker S."/>
            <person name="Barry K."/>
            <person name="Bills G."/>
            <person name="Bluhm B."/>
            <person name="Cannon C."/>
            <person name="Castanera R."/>
            <person name="Culley D."/>
            <person name="Daum C."/>
            <person name="Ezra D."/>
            <person name="Gonzalez J."/>
            <person name="Henrissat B."/>
            <person name="Kuo A."/>
            <person name="Liang C."/>
            <person name="Lipzen A."/>
            <person name="Lutzoni F."/>
            <person name="Magnuson J."/>
            <person name="Mondo S."/>
            <person name="Nolan M."/>
            <person name="Ohm R."/>
            <person name="Pangilinan J."/>
            <person name="Park H.-J."/>
            <person name="Ramirez L."/>
            <person name="Alfaro M."/>
            <person name="Sun H."/>
            <person name="Tritt A."/>
            <person name="Yoshinaga Y."/>
            <person name="Zwiers L.-H."/>
            <person name="Turgeon B."/>
            <person name="Goodwin S."/>
            <person name="Spatafora J."/>
            <person name="Crous P."/>
            <person name="Grigoriev I."/>
        </authorList>
    </citation>
    <scope>NUCLEOTIDE SEQUENCE</scope>
    <source>
        <strain evidence="2">CBS 121167</strain>
    </source>
</reference>
<protein>
    <submittedName>
        <fullName evidence="2">Uncharacterized protein</fullName>
    </submittedName>
</protein>
<dbReference type="RefSeq" id="XP_033396163.1">
    <property type="nucleotide sequence ID" value="XM_033545208.1"/>
</dbReference>
<feature type="signal peptide" evidence="1">
    <location>
        <begin position="1"/>
        <end position="43"/>
    </location>
</feature>
<sequence length="274" mass="30603">MNPFYYHHQFHLHSSPIHIISLDNMKLFNLILHLFLFLTAALAAPAPNGNGNNHGNAAASQDNELAKKCYKTSGLMPGEQVKLSTPMSEPKHQTFAPMLLGCALKSQLHLDKPVYGKTYVFTAYKEGNPLENFFNGGAHAFLLLAEWADPSKVNAHTPAFQASTFDLIVDWRPENERGPPGSWLIDSKQIAELRRKTFSDKRAQDWAENLKYNIKALGISKAGEGKSFQQLAQIVEDQSDAYFEGEGRHYEYVTKNCGSYVKKMLGVVKAEKAS</sequence>
<gene>
    <name evidence="2" type="ORF">K452DRAFT_334785</name>
</gene>
<dbReference type="EMBL" id="ML995489">
    <property type="protein sequence ID" value="KAF2140450.1"/>
    <property type="molecule type" value="Genomic_DNA"/>
</dbReference>
<organism evidence="2 3">
    <name type="scientific">Aplosporella prunicola CBS 121167</name>
    <dbReference type="NCBI Taxonomy" id="1176127"/>
    <lineage>
        <taxon>Eukaryota</taxon>
        <taxon>Fungi</taxon>
        <taxon>Dikarya</taxon>
        <taxon>Ascomycota</taxon>
        <taxon>Pezizomycotina</taxon>
        <taxon>Dothideomycetes</taxon>
        <taxon>Dothideomycetes incertae sedis</taxon>
        <taxon>Botryosphaeriales</taxon>
        <taxon>Aplosporellaceae</taxon>
        <taxon>Aplosporella</taxon>
    </lineage>
</organism>
<evidence type="ECO:0000313" key="3">
    <source>
        <dbReference type="Proteomes" id="UP000799438"/>
    </source>
</evidence>
<name>A0A6A6B8L3_9PEZI</name>
<keyword evidence="3" id="KW-1185">Reference proteome</keyword>
<keyword evidence="1" id="KW-0732">Signal</keyword>
<dbReference type="GeneID" id="54302707"/>
<evidence type="ECO:0000256" key="1">
    <source>
        <dbReference type="SAM" id="SignalP"/>
    </source>
</evidence>